<name>A0A8J8FLD0_9BACT</name>
<feature type="chain" id="PRO_5035209809" description="Outer membrane protein beta-barrel domain-containing protein" evidence="1">
    <location>
        <begin position="22"/>
        <end position="416"/>
    </location>
</feature>
<dbReference type="Proteomes" id="UP000598971">
    <property type="component" value="Unassembled WGS sequence"/>
</dbReference>
<evidence type="ECO:0000313" key="3">
    <source>
        <dbReference type="Proteomes" id="UP000598971"/>
    </source>
</evidence>
<gene>
    <name evidence="2" type="ORF">GD597_21105</name>
</gene>
<proteinExistence type="predicted"/>
<reference evidence="2" key="1">
    <citation type="submission" date="2019-10" db="EMBL/GenBank/DDBJ databases">
        <title>Draft genome sequence of Panacibacter sp. KCS-6.</title>
        <authorList>
            <person name="Yim K.J."/>
        </authorList>
    </citation>
    <scope>NUCLEOTIDE SEQUENCE</scope>
    <source>
        <strain evidence="2">KCS-6</strain>
    </source>
</reference>
<dbReference type="RefSeq" id="WP_171609933.1">
    <property type="nucleotide sequence ID" value="NZ_WHPF01000023.1"/>
</dbReference>
<dbReference type="EMBL" id="WHPF01000023">
    <property type="protein sequence ID" value="NNV57976.1"/>
    <property type="molecule type" value="Genomic_DNA"/>
</dbReference>
<evidence type="ECO:0000256" key="1">
    <source>
        <dbReference type="SAM" id="SignalP"/>
    </source>
</evidence>
<evidence type="ECO:0000313" key="2">
    <source>
        <dbReference type="EMBL" id="NNV57976.1"/>
    </source>
</evidence>
<sequence length="416" mass="45877">MKLTKSLLVLCLFANTSFAQKNMQPGLIVLNSADTLKGFIDYREWYKNPLSIQFATAKNVQTKKYTAADISYFEVMGKEAFASHTVSISTGTTNLSALTAKDTNSIVNTVFLKVIEKGKTVSLFSYTDDVKLRFYLQMQNADTPLELLNTIYVQDEQVKYDYAYRSTLIGISNQAVPDDEAVKSLIATAAYTKKDLTAICSKINHQVNTNIAPLYKKNKGVIFYIGAGVNYGKLELTGNNIFAGLTNDASLLPVLSAGANIYTNPAIGKLYIQTQLSATGFTTKANRSITYFEATENHAFNFKQINVAVSAQLHYNLYNGPTVKWYVGAGGAANFSSYPVNEEKTERVALTGTTQSENNAYIKFTRGFWLNGVLKTGVNIKRAGLSISYHPNAGITSFSEYTLTNSGLQMQVNYQF</sequence>
<evidence type="ECO:0008006" key="4">
    <source>
        <dbReference type="Google" id="ProtNLM"/>
    </source>
</evidence>
<feature type="signal peptide" evidence="1">
    <location>
        <begin position="1"/>
        <end position="21"/>
    </location>
</feature>
<protein>
    <recommendedName>
        <fullName evidence="4">Outer membrane protein beta-barrel domain-containing protein</fullName>
    </recommendedName>
</protein>
<keyword evidence="1" id="KW-0732">Signal</keyword>
<dbReference type="AlphaFoldDB" id="A0A8J8FLD0"/>
<comment type="caution">
    <text evidence="2">The sequence shown here is derived from an EMBL/GenBank/DDBJ whole genome shotgun (WGS) entry which is preliminary data.</text>
</comment>
<organism evidence="2 3">
    <name type="scientific">Limnovirga soli</name>
    <dbReference type="NCBI Taxonomy" id="2656915"/>
    <lineage>
        <taxon>Bacteria</taxon>
        <taxon>Pseudomonadati</taxon>
        <taxon>Bacteroidota</taxon>
        <taxon>Chitinophagia</taxon>
        <taxon>Chitinophagales</taxon>
        <taxon>Chitinophagaceae</taxon>
        <taxon>Limnovirga</taxon>
    </lineage>
</organism>
<accession>A0A8J8FLD0</accession>
<keyword evidence="3" id="KW-1185">Reference proteome</keyword>